<comment type="caution">
    <text evidence="1">The sequence shown here is derived from an EMBL/GenBank/DDBJ whole genome shotgun (WGS) entry which is preliminary data.</text>
</comment>
<protein>
    <submittedName>
        <fullName evidence="1">Uncharacterized protein</fullName>
    </submittedName>
</protein>
<sequence length="102" mass="10724">MDHVSFFKLRMALKGTQFQGEVGEGGAGDEPPCPGGGVQVPVLQDDLALTDDHQGGAAELHALEHVVFGSLQHTRGTRASLPSHGSRGAHIIIIIIIVLLII</sequence>
<accession>A0AAD7WTU4</accession>
<dbReference type="Proteomes" id="UP001221898">
    <property type="component" value="Unassembled WGS sequence"/>
</dbReference>
<dbReference type="AlphaFoldDB" id="A0AAD7WTU4"/>
<evidence type="ECO:0000313" key="1">
    <source>
        <dbReference type="EMBL" id="KAJ8408780.1"/>
    </source>
</evidence>
<proteinExistence type="predicted"/>
<evidence type="ECO:0000313" key="2">
    <source>
        <dbReference type="Proteomes" id="UP001221898"/>
    </source>
</evidence>
<gene>
    <name evidence="1" type="ORF">AAFF_G00245980</name>
</gene>
<dbReference type="EMBL" id="JAINUG010000033">
    <property type="protein sequence ID" value="KAJ8408780.1"/>
    <property type="molecule type" value="Genomic_DNA"/>
</dbReference>
<name>A0AAD7WTU4_9TELE</name>
<keyword evidence="2" id="KW-1185">Reference proteome</keyword>
<organism evidence="1 2">
    <name type="scientific">Aldrovandia affinis</name>
    <dbReference type="NCBI Taxonomy" id="143900"/>
    <lineage>
        <taxon>Eukaryota</taxon>
        <taxon>Metazoa</taxon>
        <taxon>Chordata</taxon>
        <taxon>Craniata</taxon>
        <taxon>Vertebrata</taxon>
        <taxon>Euteleostomi</taxon>
        <taxon>Actinopterygii</taxon>
        <taxon>Neopterygii</taxon>
        <taxon>Teleostei</taxon>
        <taxon>Notacanthiformes</taxon>
        <taxon>Halosauridae</taxon>
        <taxon>Aldrovandia</taxon>
    </lineage>
</organism>
<reference evidence="1" key="1">
    <citation type="journal article" date="2023" name="Science">
        <title>Genome structures resolve the early diversification of teleost fishes.</title>
        <authorList>
            <person name="Parey E."/>
            <person name="Louis A."/>
            <person name="Montfort J."/>
            <person name="Bouchez O."/>
            <person name="Roques C."/>
            <person name="Iampietro C."/>
            <person name="Lluch J."/>
            <person name="Castinel A."/>
            <person name="Donnadieu C."/>
            <person name="Desvignes T."/>
            <person name="Floi Bucao C."/>
            <person name="Jouanno E."/>
            <person name="Wen M."/>
            <person name="Mejri S."/>
            <person name="Dirks R."/>
            <person name="Jansen H."/>
            <person name="Henkel C."/>
            <person name="Chen W.J."/>
            <person name="Zahm M."/>
            <person name="Cabau C."/>
            <person name="Klopp C."/>
            <person name="Thompson A.W."/>
            <person name="Robinson-Rechavi M."/>
            <person name="Braasch I."/>
            <person name="Lecointre G."/>
            <person name="Bobe J."/>
            <person name="Postlethwait J.H."/>
            <person name="Berthelot C."/>
            <person name="Roest Crollius H."/>
            <person name="Guiguen Y."/>
        </authorList>
    </citation>
    <scope>NUCLEOTIDE SEQUENCE</scope>
    <source>
        <strain evidence="1">NC1722</strain>
    </source>
</reference>